<accession>A0A2M4B1J7</accession>
<organism evidence="2">
    <name type="scientific">Anopheles triannulatus</name>
    <dbReference type="NCBI Taxonomy" id="58253"/>
    <lineage>
        <taxon>Eukaryota</taxon>
        <taxon>Metazoa</taxon>
        <taxon>Ecdysozoa</taxon>
        <taxon>Arthropoda</taxon>
        <taxon>Hexapoda</taxon>
        <taxon>Insecta</taxon>
        <taxon>Pterygota</taxon>
        <taxon>Neoptera</taxon>
        <taxon>Endopterygota</taxon>
        <taxon>Diptera</taxon>
        <taxon>Nematocera</taxon>
        <taxon>Culicoidea</taxon>
        <taxon>Culicidae</taxon>
        <taxon>Anophelinae</taxon>
        <taxon>Anopheles</taxon>
    </lineage>
</organism>
<feature type="signal peptide" evidence="1">
    <location>
        <begin position="1"/>
        <end position="17"/>
    </location>
</feature>
<proteinExistence type="predicted"/>
<feature type="chain" id="PRO_5014746811" evidence="1">
    <location>
        <begin position="18"/>
        <end position="99"/>
    </location>
</feature>
<reference evidence="2" key="1">
    <citation type="submission" date="2018-01" db="EMBL/GenBank/DDBJ databases">
        <title>An insight into the sialome of Amazonian anophelines.</title>
        <authorList>
            <person name="Ribeiro J.M."/>
            <person name="Scarpassa V."/>
            <person name="Calvo E."/>
        </authorList>
    </citation>
    <scope>NUCLEOTIDE SEQUENCE</scope>
    <source>
        <tissue evidence="2">Salivary glands</tissue>
    </source>
</reference>
<keyword evidence="1" id="KW-0732">Signal</keyword>
<evidence type="ECO:0000256" key="1">
    <source>
        <dbReference type="SAM" id="SignalP"/>
    </source>
</evidence>
<protein>
    <submittedName>
        <fullName evidence="2">Putative secreted protein</fullName>
    </submittedName>
</protein>
<evidence type="ECO:0000313" key="2">
    <source>
        <dbReference type="EMBL" id="MBW46931.1"/>
    </source>
</evidence>
<dbReference type="EMBL" id="GGFK01013610">
    <property type="protein sequence ID" value="MBW46931.1"/>
    <property type="molecule type" value="Transcribed_RNA"/>
</dbReference>
<name>A0A2M4B1J7_9DIPT</name>
<dbReference type="AlphaFoldDB" id="A0A2M4B1J7"/>
<sequence length="99" mass="11424">MLFYFSFLLLASRLTDSSRRRPRGSEAPGDAFCGSRHYTHTHTHALDRTGTERRLHTTQTHTWGQQIFPGKGGKNILNTGPTLDTFQHFSHLERQKTLW</sequence>